<name>N6UE97_DENPD</name>
<evidence type="ECO:0000313" key="1">
    <source>
        <dbReference type="EMBL" id="ENN76977.1"/>
    </source>
</evidence>
<reference evidence="1 3" key="1">
    <citation type="journal article" date="2013" name="Genome Biol.">
        <title>Draft genome of the mountain pine beetle, Dendroctonus ponderosae Hopkins, a major forest pest.</title>
        <authorList>
            <person name="Keeling C.I."/>
            <person name="Yuen M.M."/>
            <person name="Liao N.Y."/>
            <person name="Docking T.R."/>
            <person name="Chan S.K."/>
            <person name="Taylor G.A."/>
            <person name="Palmquist D.L."/>
            <person name="Jackman S.D."/>
            <person name="Nguyen A."/>
            <person name="Li M."/>
            <person name="Henderson H."/>
            <person name="Janes J.K."/>
            <person name="Zhao Y."/>
            <person name="Pandoh P."/>
            <person name="Moore R."/>
            <person name="Sperling F.A."/>
            <person name="Huber D.P."/>
            <person name="Birol I."/>
            <person name="Jones S.J."/>
            <person name="Bohlmann J."/>
        </authorList>
    </citation>
    <scope>NUCLEOTIDE SEQUENCE</scope>
</reference>
<sequence>MNTLVSLSRTLHDIIEKRSIGRGGTETDLAPVLKALNDAVTRTFPMIKYTPISRQEKMKAFVADYFPRAVYDLVYS</sequence>
<dbReference type="AlphaFoldDB" id="N6UE97"/>
<feature type="non-terminal residue" evidence="1">
    <location>
        <position position="1"/>
    </location>
</feature>
<evidence type="ECO:0000313" key="2">
    <source>
        <dbReference type="EMBL" id="ERL94533.1"/>
    </source>
</evidence>
<dbReference type="HOGENOM" id="CLU_2657023_0_0_1"/>
<evidence type="ECO:0000313" key="3">
    <source>
        <dbReference type="Proteomes" id="UP000030742"/>
    </source>
</evidence>
<dbReference type="OrthoDB" id="2102561at2759"/>
<accession>N6UE97</accession>
<dbReference type="EMBL" id="KB740961">
    <property type="protein sequence ID" value="ENN76977.1"/>
    <property type="molecule type" value="Genomic_DNA"/>
</dbReference>
<dbReference type="EMBL" id="KB632391">
    <property type="protein sequence ID" value="ERL94533.1"/>
    <property type="molecule type" value="Genomic_DNA"/>
</dbReference>
<dbReference type="Proteomes" id="UP000030742">
    <property type="component" value="Unassembled WGS sequence"/>
</dbReference>
<dbReference type="STRING" id="77166.N6UE97"/>
<protein>
    <submittedName>
        <fullName evidence="1">Uncharacterized protein</fullName>
    </submittedName>
</protein>
<organism evidence="1">
    <name type="scientific">Dendroctonus ponderosae</name>
    <name type="common">Mountain pine beetle</name>
    <dbReference type="NCBI Taxonomy" id="77166"/>
    <lineage>
        <taxon>Eukaryota</taxon>
        <taxon>Metazoa</taxon>
        <taxon>Ecdysozoa</taxon>
        <taxon>Arthropoda</taxon>
        <taxon>Hexapoda</taxon>
        <taxon>Insecta</taxon>
        <taxon>Pterygota</taxon>
        <taxon>Neoptera</taxon>
        <taxon>Endopterygota</taxon>
        <taxon>Coleoptera</taxon>
        <taxon>Polyphaga</taxon>
        <taxon>Cucujiformia</taxon>
        <taxon>Curculionidae</taxon>
        <taxon>Scolytinae</taxon>
        <taxon>Dendroctonus</taxon>
    </lineage>
</organism>
<proteinExistence type="predicted"/>
<gene>
    <name evidence="2" type="ORF">D910_11810</name>
    <name evidence="1" type="ORF">YQE_06520</name>
</gene>